<sequence length="472" mass="51441">MVFLGSKGVLILLVVLVSAAVLVQSMQPPNGNQPLKPSDANQPLNPPNSKQPLNPPNGKQPLNPLDGNQHLNPPHGNQHLNPPNAKQPPNPPNAKQPPNPPNAKQPRNPPNANQPPNPPNANQPPNPPNAKPNPPTAKQPPNPPNAKQPPNPPNANHPPDVKVCSGKKSPCFGKQVHCPKECPSTSPADKMAKMCYLNCDSPICKAECKSPKPNCKGPGSACLDPRFIGGDGIVFYFHGKKNEYFNLVSDPNLQINSRFIGVHPEGRARDNTWIQALGLLFDSNSFSLEASEASVWDDEIDHLKFTYNGDELVIPEYHLSMWESPEYDIIVKRTSSKNSVLVTLPEVAEISVNVVPVTKEDDRIHNYHIPSDDCFAHLEVQFRFYDLSSNVEGVLGRTYQPDFKNPAKPGVAMPVVGGEDKYRTTSLFSADCAACVFTQPGKLDQTNSRVMDYGMLDCTGNSFGGNGIVCRK</sequence>
<evidence type="ECO:0000313" key="4">
    <source>
        <dbReference type="Proteomes" id="UP000327157"/>
    </source>
</evidence>
<keyword evidence="2" id="KW-0732">Signal</keyword>
<reference evidence="3 4" key="1">
    <citation type="submission" date="2019-09" db="EMBL/GenBank/DDBJ databases">
        <authorList>
            <person name="Ou C."/>
        </authorList>
    </citation>
    <scope>NUCLEOTIDE SEQUENCE [LARGE SCALE GENOMIC DNA]</scope>
    <source>
        <strain evidence="3">S2</strain>
        <tissue evidence="3">Leaf</tissue>
    </source>
</reference>
<organism evidence="3 4">
    <name type="scientific">Pyrus ussuriensis x Pyrus communis</name>
    <dbReference type="NCBI Taxonomy" id="2448454"/>
    <lineage>
        <taxon>Eukaryota</taxon>
        <taxon>Viridiplantae</taxon>
        <taxon>Streptophyta</taxon>
        <taxon>Embryophyta</taxon>
        <taxon>Tracheophyta</taxon>
        <taxon>Spermatophyta</taxon>
        <taxon>Magnoliopsida</taxon>
        <taxon>eudicotyledons</taxon>
        <taxon>Gunneridae</taxon>
        <taxon>Pentapetalae</taxon>
        <taxon>rosids</taxon>
        <taxon>fabids</taxon>
        <taxon>Rosales</taxon>
        <taxon>Rosaceae</taxon>
        <taxon>Amygdaloideae</taxon>
        <taxon>Maleae</taxon>
        <taxon>Pyrus</taxon>
    </lineage>
</organism>
<dbReference type="PANTHER" id="PTHR31656">
    <property type="entry name" value="ROOT CAP DOMAIN-CONTAINING PROTEIN"/>
    <property type="match status" value="1"/>
</dbReference>
<evidence type="ECO:0000256" key="2">
    <source>
        <dbReference type="SAM" id="SignalP"/>
    </source>
</evidence>
<feature type="region of interest" description="Disordered" evidence="1">
    <location>
        <begin position="30"/>
        <end position="161"/>
    </location>
</feature>
<dbReference type="OrthoDB" id="10303940at2759"/>
<feature type="compositionally biased region" description="Polar residues" evidence="1">
    <location>
        <begin position="30"/>
        <end position="52"/>
    </location>
</feature>
<reference evidence="3 4" key="3">
    <citation type="submission" date="2019-11" db="EMBL/GenBank/DDBJ databases">
        <title>A de novo genome assembly of a pear dwarfing rootstock.</title>
        <authorList>
            <person name="Wang F."/>
            <person name="Wang J."/>
            <person name="Li S."/>
            <person name="Zhang Y."/>
            <person name="Fang M."/>
            <person name="Ma L."/>
            <person name="Zhao Y."/>
            <person name="Jiang S."/>
        </authorList>
    </citation>
    <scope>NUCLEOTIDE SEQUENCE [LARGE SCALE GENOMIC DNA]</scope>
    <source>
        <strain evidence="3">S2</strain>
        <tissue evidence="3">Leaf</tissue>
    </source>
</reference>
<reference evidence="4" key="2">
    <citation type="submission" date="2019-10" db="EMBL/GenBank/DDBJ databases">
        <title>A de novo genome assembly of a pear dwarfing rootstock.</title>
        <authorList>
            <person name="Wang F."/>
            <person name="Wang J."/>
            <person name="Li S."/>
            <person name="Zhang Y."/>
            <person name="Fang M."/>
            <person name="Ma L."/>
            <person name="Zhao Y."/>
            <person name="Jiang S."/>
        </authorList>
    </citation>
    <scope>NUCLEOTIDE SEQUENCE [LARGE SCALE GENOMIC DNA]</scope>
</reference>
<feature type="chain" id="PRO_5024448209" evidence="2">
    <location>
        <begin position="26"/>
        <end position="472"/>
    </location>
</feature>
<accession>A0A5N5GQA6</accession>
<keyword evidence="4" id="KW-1185">Reference proteome</keyword>
<dbReference type="EMBL" id="SMOL01000402">
    <property type="protein sequence ID" value="KAB2615832.1"/>
    <property type="molecule type" value="Genomic_DNA"/>
</dbReference>
<proteinExistence type="predicted"/>
<protein>
    <submittedName>
        <fullName evidence="3">Uncharacterized protein</fullName>
    </submittedName>
</protein>
<dbReference type="Proteomes" id="UP000327157">
    <property type="component" value="Chromosome 3"/>
</dbReference>
<gene>
    <name evidence="3" type="ORF">D8674_022420</name>
</gene>
<name>A0A5N5GQA6_9ROSA</name>
<feature type="signal peptide" evidence="2">
    <location>
        <begin position="1"/>
        <end position="25"/>
    </location>
</feature>
<comment type="caution">
    <text evidence="3">The sequence shown here is derived from an EMBL/GenBank/DDBJ whole genome shotgun (WGS) entry which is preliminary data.</text>
</comment>
<evidence type="ECO:0000256" key="1">
    <source>
        <dbReference type="SAM" id="MobiDB-lite"/>
    </source>
</evidence>
<dbReference type="AlphaFoldDB" id="A0A5N5GQA6"/>
<evidence type="ECO:0000313" key="3">
    <source>
        <dbReference type="EMBL" id="KAB2615832.1"/>
    </source>
</evidence>
<feature type="compositionally biased region" description="Pro residues" evidence="1">
    <location>
        <begin position="85"/>
        <end position="156"/>
    </location>
</feature>
<dbReference type="Pfam" id="PF06830">
    <property type="entry name" value="Root_cap"/>
    <property type="match status" value="1"/>
</dbReference>
<dbReference type="InterPro" id="IPR009646">
    <property type="entry name" value="Root_cap"/>
</dbReference>